<feature type="active site" description="Nucleophile" evidence="6">
    <location>
        <position position="204"/>
    </location>
</feature>
<evidence type="ECO:0000256" key="1">
    <source>
        <dbReference type="ARBA" id="ARBA00004752"/>
    </source>
</evidence>
<evidence type="ECO:0000256" key="5">
    <source>
        <dbReference type="ARBA" id="ARBA00023316"/>
    </source>
</evidence>
<dbReference type="PANTHER" id="PTHR30582">
    <property type="entry name" value="L,D-TRANSPEPTIDASE"/>
    <property type="match status" value="1"/>
</dbReference>
<keyword evidence="2" id="KW-0808">Transferase</keyword>
<gene>
    <name evidence="8" type="ORF">CH330_02935</name>
</gene>
<dbReference type="InterPro" id="IPR005490">
    <property type="entry name" value="LD_TPept_cat_dom"/>
</dbReference>
<dbReference type="EMBL" id="NOZP01000053">
    <property type="protein sequence ID" value="OYD16386.1"/>
    <property type="molecule type" value="Genomic_DNA"/>
</dbReference>
<proteinExistence type="predicted"/>
<reference evidence="8 9" key="1">
    <citation type="submission" date="2017-07" db="EMBL/GenBank/DDBJ databases">
        <title>Recovery of genomes from metagenomes via a dereplication, aggregation, and scoring strategy.</title>
        <authorList>
            <person name="Sieber C.M."/>
            <person name="Probst A.J."/>
            <person name="Sharrar A."/>
            <person name="Thomas B.C."/>
            <person name="Hess M."/>
            <person name="Tringe S.G."/>
            <person name="Banfield J.F."/>
        </authorList>
    </citation>
    <scope>NUCLEOTIDE SEQUENCE [LARGE SCALE GENOMIC DNA]</scope>
    <source>
        <strain evidence="8">JGI_Cruoil_03_51_56</strain>
    </source>
</reference>
<organism evidence="8 9">
    <name type="scientific">candidate division WOR-3 bacterium JGI_Cruoil_03_51_56</name>
    <dbReference type="NCBI Taxonomy" id="1973747"/>
    <lineage>
        <taxon>Bacteria</taxon>
        <taxon>Bacteria division WOR-3</taxon>
    </lineage>
</organism>
<dbReference type="Pfam" id="PF03734">
    <property type="entry name" value="YkuD"/>
    <property type="match status" value="1"/>
</dbReference>
<dbReference type="GO" id="GO:0016740">
    <property type="term" value="F:transferase activity"/>
    <property type="evidence" value="ECO:0007669"/>
    <property type="project" value="UniProtKB-KW"/>
</dbReference>
<dbReference type="GO" id="GO:0005576">
    <property type="term" value="C:extracellular region"/>
    <property type="evidence" value="ECO:0007669"/>
    <property type="project" value="TreeGrafter"/>
</dbReference>
<dbReference type="Proteomes" id="UP000215559">
    <property type="component" value="Unassembled WGS sequence"/>
</dbReference>
<dbReference type="SUPFAM" id="SSF141523">
    <property type="entry name" value="L,D-transpeptidase catalytic domain-like"/>
    <property type="match status" value="1"/>
</dbReference>
<comment type="caution">
    <text evidence="8">The sequence shown here is derived from an EMBL/GenBank/DDBJ whole genome shotgun (WGS) entry which is preliminary data.</text>
</comment>
<dbReference type="PROSITE" id="PS52029">
    <property type="entry name" value="LD_TPASE"/>
    <property type="match status" value="1"/>
</dbReference>
<dbReference type="AlphaFoldDB" id="A0A235BVY6"/>
<evidence type="ECO:0000259" key="7">
    <source>
        <dbReference type="PROSITE" id="PS52029"/>
    </source>
</evidence>
<keyword evidence="5 6" id="KW-0961">Cell wall biogenesis/degradation</keyword>
<dbReference type="GO" id="GO:0071555">
    <property type="term" value="P:cell wall organization"/>
    <property type="evidence" value="ECO:0007669"/>
    <property type="project" value="UniProtKB-UniRule"/>
</dbReference>
<dbReference type="InterPro" id="IPR050979">
    <property type="entry name" value="LD-transpeptidase"/>
</dbReference>
<feature type="active site" description="Proton donor/acceptor" evidence="6">
    <location>
        <position position="188"/>
    </location>
</feature>
<evidence type="ECO:0000313" key="8">
    <source>
        <dbReference type="EMBL" id="OYD16386.1"/>
    </source>
</evidence>
<evidence type="ECO:0000256" key="2">
    <source>
        <dbReference type="ARBA" id="ARBA00022679"/>
    </source>
</evidence>
<dbReference type="UniPathway" id="UPA00219"/>
<comment type="pathway">
    <text evidence="1 6">Cell wall biogenesis; peptidoglycan biosynthesis.</text>
</comment>
<dbReference type="CDD" id="cd16913">
    <property type="entry name" value="YkuD_like"/>
    <property type="match status" value="1"/>
</dbReference>
<accession>A0A235BVY6</accession>
<dbReference type="Gene3D" id="2.40.440.10">
    <property type="entry name" value="L,D-transpeptidase catalytic domain-like"/>
    <property type="match status" value="1"/>
</dbReference>
<dbReference type="GO" id="GO:0071972">
    <property type="term" value="F:peptidoglycan L,D-transpeptidase activity"/>
    <property type="evidence" value="ECO:0007669"/>
    <property type="project" value="TreeGrafter"/>
</dbReference>
<dbReference type="GO" id="GO:0018104">
    <property type="term" value="P:peptidoglycan-protein cross-linking"/>
    <property type="evidence" value="ECO:0007669"/>
    <property type="project" value="TreeGrafter"/>
</dbReference>
<sequence length="228" mass="25271">MRPSWLESVGIIVLAVLAFGWAELYLPLNESLNTDVLKLALELKNTRQTIKKRGAEIPELEREIGASSSSVADLAGKFASAFSNDLYLAINTTANRLYIRKGRKVIRAADISTGCDDTLQRGNRKWIFDTPRGIMTVWRKKEKPVWIKPDWAFLEAGETIPPLNSPLRYKKGVLGDYLLDLGGGIAIHGTRATALLGRSVSHGCIRVGKDNLKILYDSVPVGTKVYIY</sequence>
<keyword evidence="4 6" id="KW-0573">Peptidoglycan synthesis</keyword>
<dbReference type="InterPro" id="IPR038063">
    <property type="entry name" value="Transpep_catalytic_dom"/>
</dbReference>
<keyword evidence="3 6" id="KW-0133">Cell shape</keyword>
<feature type="domain" description="L,D-TPase catalytic" evidence="7">
    <location>
        <begin position="86"/>
        <end position="228"/>
    </location>
</feature>
<evidence type="ECO:0000313" key="9">
    <source>
        <dbReference type="Proteomes" id="UP000215559"/>
    </source>
</evidence>
<protein>
    <recommendedName>
        <fullName evidence="7">L,D-TPase catalytic domain-containing protein</fullName>
    </recommendedName>
</protein>
<name>A0A235BVY6_UNCW3</name>
<evidence type="ECO:0000256" key="6">
    <source>
        <dbReference type="PROSITE-ProRule" id="PRU01373"/>
    </source>
</evidence>
<dbReference type="GO" id="GO:0008360">
    <property type="term" value="P:regulation of cell shape"/>
    <property type="evidence" value="ECO:0007669"/>
    <property type="project" value="UniProtKB-UniRule"/>
</dbReference>
<evidence type="ECO:0000256" key="4">
    <source>
        <dbReference type="ARBA" id="ARBA00022984"/>
    </source>
</evidence>
<evidence type="ECO:0000256" key="3">
    <source>
        <dbReference type="ARBA" id="ARBA00022960"/>
    </source>
</evidence>